<reference evidence="2" key="1">
    <citation type="journal article" date="2019" name="Int. J. Syst. Evol. Microbiol.">
        <title>The Global Catalogue of Microorganisms (GCM) 10K type strain sequencing project: providing services to taxonomists for standard genome sequencing and annotation.</title>
        <authorList>
            <consortium name="The Broad Institute Genomics Platform"/>
            <consortium name="The Broad Institute Genome Sequencing Center for Infectious Disease"/>
            <person name="Wu L."/>
            <person name="Ma J."/>
        </authorList>
    </citation>
    <scope>NUCLEOTIDE SEQUENCE [LARGE SCALE GENOMIC DNA]</scope>
    <source>
        <strain evidence="2">CCUG 61889</strain>
    </source>
</reference>
<gene>
    <name evidence="1" type="ORF">ACFOU2_17370</name>
</gene>
<organism evidence="1 2">
    <name type="scientific">Bacillus songklensis</name>
    <dbReference type="NCBI Taxonomy" id="1069116"/>
    <lineage>
        <taxon>Bacteria</taxon>
        <taxon>Bacillati</taxon>
        <taxon>Bacillota</taxon>
        <taxon>Bacilli</taxon>
        <taxon>Bacillales</taxon>
        <taxon>Bacillaceae</taxon>
        <taxon>Bacillus</taxon>
    </lineage>
</organism>
<proteinExistence type="predicted"/>
<comment type="caution">
    <text evidence="1">The sequence shown here is derived from an EMBL/GenBank/DDBJ whole genome shotgun (WGS) entry which is preliminary data.</text>
</comment>
<dbReference type="InterPro" id="IPR013078">
    <property type="entry name" value="His_Pase_superF_clade-1"/>
</dbReference>
<dbReference type="RefSeq" id="WP_377917260.1">
    <property type="nucleotide sequence ID" value="NZ_JBHRZT010000068.1"/>
</dbReference>
<protein>
    <submittedName>
        <fullName evidence="1">Histidine phosphatase family protein</fullName>
    </submittedName>
</protein>
<dbReference type="EMBL" id="JBHRZT010000068">
    <property type="protein sequence ID" value="MFC3885142.1"/>
    <property type="molecule type" value="Genomic_DNA"/>
</dbReference>
<dbReference type="InterPro" id="IPR029033">
    <property type="entry name" value="His_PPase_superfam"/>
</dbReference>
<accession>A0ABV8B6J2</accession>
<sequence>MKIGLVRHFKVKRGYPEKRFVTQKELFQWLDEYEASDIEVGETSLGSIEWKRCFASDLPRAAKTAETIYDGNIIKMKELREVQIYPLFKRDIKLPFLLYPILIRMAWLLKHKSQLERKADVEKRVKAILDDILSQSDENILIVSHGALMMFMRKELLKRGFKGPKMKTPENGKLYVFEK</sequence>
<dbReference type="CDD" id="cd07067">
    <property type="entry name" value="HP_PGM_like"/>
    <property type="match status" value="1"/>
</dbReference>
<dbReference type="Proteomes" id="UP001595752">
    <property type="component" value="Unassembled WGS sequence"/>
</dbReference>
<name>A0ABV8B6J2_9BACI</name>
<keyword evidence="2" id="KW-1185">Reference proteome</keyword>
<dbReference type="Gene3D" id="3.40.50.1240">
    <property type="entry name" value="Phosphoglycerate mutase-like"/>
    <property type="match status" value="1"/>
</dbReference>
<evidence type="ECO:0000313" key="1">
    <source>
        <dbReference type="EMBL" id="MFC3885142.1"/>
    </source>
</evidence>
<dbReference type="SUPFAM" id="SSF53254">
    <property type="entry name" value="Phosphoglycerate mutase-like"/>
    <property type="match status" value="1"/>
</dbReference>
<evidence type="ECO:0000313" key="2">
    <source>
        <dbReference type="Proteomes" id="UP001595752"/>
    </source>
</evidence>
<dbReference type="Pfam" id="PF00300">
    <property type="entry name" value="His_Phos_1"/>
    <property type="match status" value="1"/>
</dbReference>